<keyword evidence="12" id="KW-0472">Membrane</keyword>
<evidence type="ECO:0000256" key="7">
    <source>
        <dbReference type="ARBA" id="ARBA00041680"/>
    </source>
</evidence>
<dbReference type="GO" id="GO:0051321">
    <property type="term" value="P:meiotic cell cycle"/>
    <property type="evidence" value="ECO:0007669"/>
    <property type="project" value="UniProtKB-KW"/>
</dbReference>
<evidence type="ECO:0000256" key="2">
    <source>
        <dbReference type="ARBA" id="ARBA00022963"/>
    </source>
</evidence>
<name>A0A8C4XHM7_ERPCA</name>
<keyword evidence="12" id="KW-1133">Transmembrane helix</keyword>
<evidence type="ECO:0000256" key="8">
    <source>
        <dbReference type="ARBA" id="ARBA00042226"/>
    </source>
</evidence>
<dbReference type="GeneTree" id="ENSGT00390000004368"/>
<dbReference type="InterPro" id="IPR025202">
    <property type="entry name" value="PLD-like_dom"/>
</dbReference>
<keyword evidence="4" id="KW-0469">Meiosis</keyword>
<dbReference type="InterPro" id="IPR001736">
    <property type="entry name" value="PLipase_D/transphosphatidylase"/>
</dbReference>
<evidence type="ECO:0000256" key="5">
    <source>
        <dbReference type="ARBA" id="ARBA00038012"/>
    </source>
</evidence>
<dbReference type="GO" id="GO:0034587">
    <property type="term" value="P:piRNA processing"/>
    <property type="evidence" value="ECO:0007669"/>
    <property type="project" value="TreeGrafter"/>
</dbReference>
<evidence type="ECO:0000256" key="6">
    <source>
        <dbReference type="ARBA" id="ARBA00040549"/>
    </source>
</evidence>
<evidence type="ECO:0000256" key="9">
    <source>
        <dbReference type="ARBA" id="ARBA00043135"/>
    </source>
</evidence>
<keyword evidence="3" id="KW-0443">Lipid metabolism</keyword>
<evidence type="ECO:0000313" key="14">
    <source>
        <dbReference type="Ensembl" id="ENSECRP00000032717.1"/>
    </source>
</evidence>
<comment type="similarity">
    <text evidence="5">Belongs to the phospholipase D family. MitoPLD/Zucchini subfamily.</text>
</comment>
<reference evidence="14" key="1">
    <citation type="submission" date="2021-06" db="EMBL/GenBank/DDBJ databases">
        <authorList>
            <consortium name="Wellcome Sanger Institute Data Sharing"/>
        </authorList>
    </citation>
    <scope>NUCLEOTIDE SEQUENCE [LARGE SCALE GENOMIC DNA]</scope>
</reference>
<dbReference type="GO" id="GO:0016042">
    <property type="term" value="P:lipid catabolic process"/>
    <property type="evidence" value="ECO:0007669"/>
    <property type="project" value="UniProtKB-KW"/>
</dbReference>
<dbReference type="SUPFAM" id="SSF56024">
    <property type="entry name" value="Phospholipase D/nuclease"/>
    <property type="match status" value="1"/>
</dbReference>
<feature type="transmembrane region" description="Helical" evidence="12">
    <location>
        <begin position="12"/>
        <end position="33"/>
    </location>
</feature>
<comment type="catalytic activity">
    <reaction evidence="11">
        <text>a cardiolipin + H2O = a 1,2-diacyl-sn-glycero-3-phospho-(1'-sn-glycerol) + a 1,2-diacyl-sn-glycero-3-phosphate + H(+)</text>
        <dbReference type="Rhea" id="RHEA:44884"/>
        <dbReference type="ChEBI" id="CHEBI:15377"/>
        <dbReference type="ChEBI" id="CHEBI:15378"/>
        <dbReference type="ChEBI" id="CHEBI:58608"/>
        <dbReference type="ChEBI" id="CHEBI:62237"/>
        <dbReference type="ChEBI" id="CHEBI:64716"/>
    </reaction>
    <physiologicalReaction direction="left-to-right" evidence="11">
        <dbReference type="Rhea" id="RHEA:44885"/>
    </physiologicalReaction>
</comment>
<evidence type="ECO:0000256" key="12">
    <source>
        <dbReference type="SAM" id="Phobius"/>
    </source>
</evidence>
<reference evidence="14" key="2">
    <citation type="submission" date="2025-08" db="UniProtKB">
        <authorList>
            <consortium name="Ensembl"/>
        </authorList>
    </citation>
    <scope>IDENTIFICATION</scope>
</reference>
<dbReference type="CDD" id="cd09171">
    <property type="entry name" value="PLDc_vPLD6_like"/>
    <property type="match status" value="1"/>
</dbReference>
<protein>
    <recommendedName>
        <fullName evidence="6">Mitochondrial cardiolipin hydrolase</fullName>
    </recommendedName>
    <alternativeName>
        <fullName evidence="8">Choline phosphatase 6</fullName>
    </alternativeName>
    <alternativeName>
        <fullName evidence="10">Mitochondrial phospholipase</fullName>
    </alternativeName>
    <alternativeName>
        <fullName evidence="9">Phosphatidylcholine-hydrolyzing phospholipase D6</fullName>
    </alternativeName>
    <alternativeName>
        <fullName evidence="7">Phospholipase D6</fullName>
    </alternativeName>
</protein>
<dbReference type="PROSITE" id="PS50035">
    <property type="entry name" value="PLD"/>
    <property type="match status" value="1"/>
</dbReference>
<dbReference type="Proteomes" id="UP000694620">
    <property type="component" value="Chromosome 17"/>
</dbReference>
<keyword evidence="1" id="KW-0378">Hydrolase</keyword>
<gene>
    <name evidence="14" type="primary">PLD6</name>
    <name evidence="14" type="synonym">pld6</name>
</gene>
<evidence type="ECO:0000313" key="15">
    <source>
        <dbReference type="Proteomes" id="UP000694620"/>
    </source>
</evidence>
<dbReference type="GO" id="GO:0016891">
    <property type="term" value="F:RNA endonuclease activity producing 5'-phosphomonoesters, hydrolytic mechanism"/>
    <property type="evidence" value="ECO:0007669"/>
    <property type="project" value="TreeGrafter"/>
</dbReference>
<dbReference type="Gene3D" id="3.30.870.10">
    <property type="entry name" value="Endonuclease Chain A"/>
    <property type="match status" value="1"/>
</dbReference>
<keyword evidence="2" id="KW-0442">Lipid degradation</keyword>
<feature type="domain" description="PLD phosphodiesterase" evidence="13">
    <location>
        <begin position="153"/>
        <end position="180"/>
    </location>
</feature>
<keyword evidence="15" id="KW-1185">Reference proteome</keyword>
<dbReference type="Ensembl" id="ENSECRT00000033440.1">
    <property type="protein sequence ID" value="ENSECRP00000032717.1"/>
    <property type="gene ID" value="ENSECRG00000022167.1"/>
</dbReference>
<keyword evidence="12" id="KW-0812">Transmembrane</keyword>
<evidence type="ECO:0000259" key="13">
    <source>
        <dbReference type="PROSITE" id="PS50035"/>
    </source>
</evidence>
<dbReference type="InterPro" id="IPR051406">
    <property type="entry name" value="PLD_domain"/>
</dbReference>
<evidence type="ECO:0000256" key="10">
    <source>
        <dbReference type="ARBA" id="ARBA00043167"/>
    </source>
</evidence>
<proteinExistence type="inferred from homology"/>
<evidence type="ECO:0000256" key="1">
    <source>
        <dbReference type="ARBA" id="ARBA00022801"/>
    </source>
</evidence>
<organism evidence="14 15">
    <name type="scientific">Erpetoichthys calabaricus</name>
    <name type="common">Rope fish</name>
    <name type="synonym">Calamoichthys calabaricus</name>
    <dbReference type="NCBI Taxonomy" id="27687"/>
    <lineage>
        <taxon>Eukaryota</taxon>
        <taxon>Metazoa</taxon>
        <taxon>Chordata</taxon>
        <taxon>Craniata</taxon>
        <taxon>Vertebrata</taxon>
        <taxon>Euteleostomi</taxon>
        <taxon>Actinopterygii</taxon>
        <taxon>Polypteriformes</taxon>
        <taxon>Polypteridae</taxon>
        <taxon>Erpetoichthys</taxon>
    </lineage>
</organism>
<dbReference type="GO" id="GO:0005739">
    <property type="term" value="C:mitochondrion"/>
    <property type="evidence" value="ECO:0007669"/>
    <property type="project" value="TreeGrafter"/>
</dbReference>
<dbReference type="PANTHER" id="PTHR43856:SF1">
    <property type="entry name" value="MITOCHONDRIAL CARDIOLIPIN HYDROLASE"/>
    <property type="match status" value="1"/>
</dbReference>
<dbReference type="Pfam" id="PF13091">
    <property type="entry name" value="PLDc_2"/>
    <property type="match status" value="1"/>
</dbReference>
<evidence type="ECO:0000256" key="11">
    <source>
        <dbReference type="ARBA" id="ARBA00048101"/>
    </source>
</evidence>
<accession>A0A8C4XHM7</accession>
<evidence type="ECO:0000256" key="4">
    <source>
        <dbReference type="ARBA" id="ARBA00023254"/>
    </source>
</evidence>
<evidence type="ECO:0000256" key="3">
    <source>
        <dbReference type="ARBA" id="ARBA00023098"/>
    </source>
</evidence>
<dbReference type="AlphaFoldDB" id="A0A8C4XHM7"/>
<reference evidence="14" key="3">
    <citation type="submission" date="2025-09" db="UniProtKB">
        <authorList>
            <consortium name="Ensembl"/>
        </authorList>
    </citation>
    <scope>IDENTIFICATION</scope>
</reference>
<dbReference type="PANTHER" id="PTHR43856">
    <property type="entry name" value="CARDIOLIPIN HYDROLASE"/>
    <property type="match status" value="1"/>
</dbReference>
<sequence length="221" mass="25722">MFSNNLVIGSKWKLIGFVVAFATISLEGLFWLFRHHRPWRSKLVKEVLFFPTDVTCTNHLFQMTHNERPCTCPLLHCDDSPYNRLLKHLLSARKTLDLCVFAFSNQDFARVVLELHRRNVLVRIFTDKDYMKITGSQIGNLRKSGIAVRHEQSACFMHHKFAVVDKKLLITGSLNWTCKAIQCNKENILITEDAEIVQPFIAEFEKLWNESDPMKFFSLTC</sequence>